<organism evidence="1 2">
    <name type="scientific">Mesorhizobium plurifarium</name>
    <dbReference type="NCBI Taxonomy" id="69974"/>
    <lineage>
        <taxon>Bacteria</taxon>
        <taxon>Pseudomonadati</taxon>
        <taxon>Pseudomonadota</taxon>
        <taxon>Alphaproteobacteria</taxon>
        <taxon>Hyphomicrobiales</taxon>
        <taxon>Phyllobacteriaceae</taxon>
        <taxon>Mesorhizobium</taxon>
    </lineage>
</organism>
<dbReference type="EMBL" id="CCNB01000042">
    <property type="protein sequence ID" value="CDX42366.1"/>
    <property type="molecule type" value="Genomic_DNA"/>
</dbReference>
<dbReference type="Proteomes" id="UP000046373">
    <property type="component" value="Unassembled WGS sequence"/>
</dbReference>
<dbReference type="SUPFAM" id="SSF159275">
    <property type="entry name" value="PA1994-like"/>
    <property type="match status" value="1"/>
</dbReference>
<dbReference type="InterPro" id="IPR009467">
    <property type="entry name" value="Glycolipid-bd_prot_put"/>
</dbReference>
<dbReference type="Pfam" id="PF06475">
    <property type="entry name" value="Glycolipid_bind"/>
    <property type="match status" value="1"/>
</dbReference>
<gene>
    <name evidence="1" type="ORF">MPLDJ20_50014</name>
</gene>
<protein>
    <recommendedName>
        <fullName evidence="3">Glycolipid-binding domain-containing protein</fullName>
    </recommendedName>
</protein>
<dbReference type="GeneID" id="31892392"/>
<dbReference type="AlphaFoldDB" id="A0A090FEW2"/>
<reference evidence="1 2" key="1">
    <citation type="submission" date="2014-08" db="EMBL/GenBank/DDBJ databases">
        <authorList>
            <person name="Moulin Lionel"/>
        </authorList>
    </citation>
    <scope>NUCLEOTIDE SEQUENCE [LARGE SCALE GENOMIC DNA]</scope>
</reference>
<proteinExistence type="predicted"/>
<accession>A0A090FEW2</accession>
<evidence type="ECO:0008006" key="3">
    <source>
        <dbReference type="Google" id="ProtNLM"/>
    </source>
</evidence>
<evidence type="ECO:0000313" key="2">
    <source>
        <dbReference type="Proteomes" id="UP000046373"/>
    </source>
</evidence>
<name>A0A090FEW2_MESPL</name>
<sequence length="185" mass="20128">MQPHSSILWRRLDLEGHDACLLGATDQGWRLEGHALFAHDGQPCSLAYAVDCDAGWSTRSARVDGFVGTQELHYEVERLADGQWMLNGVGQAEVAGLVDVDLGLTPATNLVAVRRFNLGVGVATAAPAAYLAFPELRLTRLDQTYRRLDENRYAYAAPAFGYEAILTVSSAGFVLDYPGLWQSAA</sequence>
<evidence type="ECO:0000313" key="1">
    <source>
        <dbReference type="EMBL" id="CDX42366.1"/>
    </source>
</evidence>